<evidence type="ECO:0000313" key="15">
    <source>
        <dbReference type="EMBL" id="OPC79518.1"/>
    </source>
</evidence>
<dbReference type="InterPro" id="IPR036890">
    <property type="entry name" value="HATPase_C_sf"/>
</dbReference>
<dbReference type="SUPFAM" id="SSF47384">
    <property type="entry name" value="Homodimeric domain of signal transducing histidine kinase"/>
    <property type="match status" value="1"/>
</dbReference>
<evidence type="ECO:0000259" key="14">
    <source>
        <dbReference type="PROSITE" id="PS50885"/>
    </source>
</evidence>
<comment type="catalytic activity">
    <reaction evidence="1">
        <text>ATP + protein L-histidine = ADP + protein N-phospho-L-histidine.</text>
        <dbReference type="EC" id="2.7.13.3"/>
    </reaction>
</comment>
<dbReference type="Proteomes" id="UP000190037">
    <property type="component" value="Unassembled WGS sequence"/>
</dbReference>
<feature type="domain" description="Histidine kinase" evidence="13">
    <location>
        <begin position="166"/>
        <end position="379"/>
    </location>
</feature>
<keyword evidence="9" id="KW-0902">Two-component regulatory system</keyword>
<feature type="region of interest" description="Disordered" evidence="11">
    <location>
        <begin position="380"/>
        <end position="436"/>
    </location>
</feature>
<feature type="compositionally biased region" description="Low complexity" evidence="11">
    <location>
        <begin position="406"/>
        <end position="417"/>
    </location>
</feature>
<accession>A0A1T3NRU5</accession>
<dbReference type="InterPro" id="IPR003660">
    <property type="entry name" value="HAMP_dom"/>
</dbReference>
<dbReference type="Gene3D" id="1.10.287.130">
    <property type="match status" value="1"/>
</dbReference>
<evidence type="ECO:0000313" key="16">
    <source>
        <dbReference type="Proteomes" id="UP000190037"/>
    </source>
</evidence>
<proteinExistence type="predicted"/>
<dbReference type="GO" id="GO:0000155">
    <property type="term" value="F:phosphorelay sensor kinase activity"/>
    <property type="evidence" value="ECO:0007669"/>
    <property type="project" value="InterPro"/>
</dbReference>
<dbReference type="PROSITE" id="PS50109">
    <property type="entry name" value="HIS_KIN"/>
    <property type="match status" value="1"/>
</dbReference>
<dbReference type="EMBL" id="MWQN01000002">
    <property type="protein sequence ID" value="OPC79518.1"/>
    <property type="molecule type" value="Genomic_DNA"/>
</dbReference>
<dbReference type="CDD" id="cd06225">
    <property type="entry name" value="HAMP"/>
    <property type="match status" value="1"/>
</dbReference>
<protein>
    <recommendedName>
        <fullName evidence="3">histidine kinase</fullName>
        <ecNumber evidence="3">2.7.13.3</ecNumber>
    </recommendedName>
</protein>
<dbReference type="InterPro" id="IPR036097">
    <property type="entry name" value="HisK_dim/P_sf"/>
</dbReference>
<dbReference type="PROSITE" id="PS50885">
    <property type="entry name" value="HAMP"/>
    <property type="match status" value="1"/>
</dbReference>
<dbReference type="SUPFAM" id="SSF55874">
    <property type="entry name" value="ATPase domain of HSP90 chaperone/DNA topoisomerase II/histidine kinase"/>
    <property type="match status" value="1"/>
</dbReference>
<keyword evidence="6 12" id="KW-0812">Transmembrane</keyword>
<evidence type="ECO:0000256" key="4">
    <source>
        <dbReference type="ARBA" id="ARBA00022553"/>
    </source>
</evidence>
<organism evidence="15 16">
    <name type="scientific">Embleya scabrispora</name>
    <dbReference type="NCBI Taxonomy" id="159449"/>
    <lineage>
        <taxon>Bacteria</taxon>
        <taxon>Bacillati</taxon>
        <taxon>Actinomycetota</taxon>
        <taxon>Actinomycetes</taxon>
        <taxon>Kitasatosporales</taxon>
        <taxon>Streptomycetaceae</taxon>
        <taxon>Embleya</taxon>
    </lineage>
</organism>
<dbReference type="InterPro" id="IPR003661">
    <property type="entry name" value="HisK_dim/P_dom"/>
</dbReference>
<keyword evidence="16" id="KW-1185">Reference proteome</keyword>
<dbReference type="InterPro" id="IPR004358">
    <property type="entry name" value="Sig_transdc_His_kin-like_C"/>
</dbReference>
<evidence type="ECO:0000256" key="1">
    <source>
        <dbReference type="ARBA" id="ARBA00000085"/>
    </source>
</evidence>
<feature type="transmembrane region" description="Helical" evidence="12">
    <location>
        <begin position="74"/>
        <end position="97"/>
    </location>
</feature>
<comment type="subcellular location">
    <subcellularLocation>
        <location evidence="2">Cell membrane</location>
    </subcellularLocation>
</comment>
<dbReference type="AlphaFoldDB" id="A0A1T3NRU5"/>
<dbReference type="InterPro" id="IPR003594">
    <property type="entry name" value="HATPase_dom"/>
</dbReference>
<dbReference type="InterPro" id="IPR005467">
    <property type="entry name" value="His_kinase_dom"/>
</dbReference>
<keyword evidence="10 12" id="KW-0472">Membrane</keyword>
<evidence type="ECO:0000256" key="2">
    <source>
        <dbReference type="ARBA" id="ARBA00004236"/>
    </source>
</evidence>
<dbReference type="EC" id="2.7.13.3" evidence="3"/>
<evidence type="ECO:0000256" key="7">
    <source>
        <dbReference type="ARBA" id="ARBA00022777"/>
    </source>
</evidence>
<evidence type="ECO:0000256" key="9">
    <source>
        <dbReference type="ARBA" id="ARBA00023012"/>
    </source>
</evidence>
<evidence type="ECO:0000256" key="3">
    <source>
        <dbReference type="ARBA" id="ARBA00012438"/>
    </source>
</evidence>
<evidence type="ECO:0000256" key="6">
    <source>
        <dbReference type="ARBA" id="ARBA00022692"/>
    </source>
</evidence>
<dbReference type="Gene3D" id="6.10.340.10">
    <property type="match status" value="1"/>
</dbReference>
<dbReference type="SMART" id="SM00387">
    <property type="entry name" value="HATPase_c"/>
    <property type="match status" value="1"/>
</dbReference>
<dbReference type="OrthoDB" id="9786919at2"/>
<dbReference type="GO" id="GO:0005886">
    <property type="term" value="C:plasma membrane"/>
    <property type="evidence" value="ECO:0007669"/>
    <property type="project" value="UniProtKB-SubCell"/>
</dbReference>
<dbReference type="STRING" id="159449.B4N89_34940"/>
<evidence type="ECO:0000259" key="13">
    <source>
        <dbReference type="PROSITE" id="PS50109"/>
    </source>
</evidence>
<dbReference type="PANTHER" id="PTHR45436">
    <property type="entry name" value="SENSOR HISTIDINE KINASE YKOH"/>
    <property type="match status" value="1"/>
</dbReference>
<dbReference type="InterPro" id="IPR050428">
    <property type="entry name" value="TCS_sensor_his_kinase"/>
</dbReference>
<keyword evidence="5" id="KW-0808">Transferase</keyword>
<reference evidence="15 16" key="1">
    <citation type="submission" date="2017-03" db="EMBL/GenBank/DDBJ databases">
        <title>Draft genome sequence of Streptomyces scabrisporus NF3, endophyte isolated from Amphipterygium adstringens.</title>
        <authorList>
            <person name="Vazquez M."/>
            <person name="Ceapa C.D."/>
            <person name="Rodriguez Luna D."/>
            <person name="Sanchez Esquivel S."/>
        </authorList>
    </citation>
    <scope>NUCLEOTIDE SEQUENCE [LARGE SCALE GENOMIC DNA]</scope>
    <source>
        <strain evidence="15 16">NF3</strain>
    </source>
</reference>
<name>A0A1T3NRU5_9ACTN</name>
<dbReference type="Gene3D" id="3.30.565.10">
    <property type="entry name" value="Histidine kinase-like ATPase, C-terminal domain"/>
    <property type="match status" value="1"/>
</dbReference>
<evidence type="ECO:0000256" key="10">
    <source>
        <dbReference type="ARBA" id="ARBA00023136"/>
    </source>
</evidence>
<dbReference type="Pfam" id="PF00512">
    <property type="entry name" value="HisKA"/>
    <property type="match status" value="1"/>
</dbReference>
<dbReference type="Pfam" id="PF00672">
    <property type="entry name" value="HAMP"/>
    <property type="match status" value="1"/>
</dbReference>
<evidence type="ECO:0000256" key="11">
    <source>
        <dbReference type="SAM" id="MobiDB-lite"/>
    </source>
</evidence>
<gene>
    <name evidence="15" type="ORF">B4N89_34940</name>
</gene>
<sequence length="436" mass="46182">MTARGRLTALYTALVLAAGVVLTALTYLLVRRSLRHRIRIEVLGGPGTDAEPPPNMGEMTALAERMRATTLSDLLTRAGIALAVVTVLGAVLGWLVAGRVLRPIRAIAATAQRLSAENLSERVPVGTPPDELADLAATINGMLDRIRTGVAQRDRVLSGQRLFTANAAHELRTPLTTIRTAIDVTLDGEPDRAELLAMADDIRAAIDHSRRTLDGLLALARSESDPGRHRLVDLAEIATGVLNGTADAASARRLALRVETRPARMYGEPVLLERLIGNLVDNAVRYNHVDGRVTLRTDRIGDHVFLRVTNTGPPIPPQDAMGLLEPFVRGRDTRRSADGGAGLGLSIVRAISTVHHGRLTLTARDGGGLHITIRFPAAREPYADEPPPSPPSAAESGPAPAPDSAPAPSTMPATIASKTRAARSSSSSSGMPVSRA</sequence>
<keyword evidence="7 15" id="KW-0418">Kinase</keyword>
<dbReference type="Pfam" id="PF02518">
    <property type="entry name" value="HATPase_c"/>
    <property type="match status" value="1"/>
</dbReference>
<dbReference type="SMART" id="SM00388">
    <property type="entry name" value="HisKA"/>
    <property type="match status" value="1"/>
</dbReference>
<evidence type="ECO:0000256" key="5">
    <source>
        <dbReference type="ARBA" id="ARBA00022679"/>
    </source>
</evidence>
<dbReference type="SUPFAM" id="SSF158472">
    <property type="entry name" value="HAMP domain-like"/>
    <property type="match status" value="1"/>
</dbReference>
<dbReference type="SMART" id="SM00304">
    <property type="entry name" value="HAMP"/>
    <property type="match status" value="1"/>
</dbReference>
<dbReference type="CDD" id="cd00082">
    <property type="entry name" value="HisKA"/>
    <property type="match status" value="1"/>
</dbReference>
<feature type="transmembrane region" description="Helical" evidence="12">
    <location>
        <begin position="6"/>
        <end position="30"/>
    </location>
</feature>
<dbReference type="PRINTS" id="PR00344">
    <property type="entry name" value="BCTRLSENSOR"/>
</dbReference>
<comment type="caution">
    <text evidence="15">The sequence shown here is derived from an EMBL/GenBank/DDBJ whole genome shotgun (WGS) entry which is preliminary data.</text>
</comment>
<keyword evidence="4" id="KW-0597">Phosphoprotein</keyword>
<feature type="domain" description="HAMP" evidence="14">
    <location>
        <begin position="98"/>
        <end position="151"/>
    </location>
</feature>
<evidence type="ECO:0000256" key="12">
    <source>
        <dbReference type="SAM" id="Phobius"/>
    </source>
</evidence>
<evidence type="ECO:0000256" key="8">
    <source>
        <dbReference type="ARBA" id="ARBA00022989"/>
    </source>
</evidence>
<keyword evidence="8 12" id="KW-1133">Transmembrane helix</keyword>
<dbReference type="PANTHER" id="PTHR45436:SF1">
    <property type="entry name" value="SENSOR PROTEIN QSEC"/>
    <property type="match status" value="1"/>
</dbReference>